<name>Q3AQ34_CHLCH</name>
<dbReference type="FunFam" id="3.40.50.720:FF:000084">
    <property type="entry name" value="Short-chain dehydrogenase reductase"/>
    <property type="match status" value="1"/>
</dbReference>
<gene>
    <name evidence="4" type="ordered locus">Cag_1639</name>
</gene>
<dbReference type="SUPFAM" id="SSF51735">
    <property type="entry name" value="NAD(P)-binding Rossmann-fold domains"/>
    <property type="match status" value="1"/>
</dbReference>
<proteinExistence type="inferred from homology"/>
<evidence type="ECO:0000256" key="3">
    <source>
        <dbReference type="RuleBase" id="RU000363"/>
    </source>
</evidence>
<dbReference type="CDD" id="cd05233">
    <property type="entry name" value="SDR_c"/>
    <property type="match status" value="1"/>
</dbReference>
<dbReference type="Gene3D" id="3.40.50.720">
    <property type="entry name" value="NAD(P)-binding Rossmann-like Domain"/>
    <property type="match status" value="1"/>
</dbReference>
<dbReference type="InterPro" id="IPR036291">
    <property type="entry name" value="NAD(P)-bd_dom_sf"/>
</dbReference>
<dbReference type="STRING" id="340177.Cag_1639"/>
<dbReference type="PRINTS" id="PR00080">
    <property type="entry name" value="SDRFAMILY"/>
</dbReference>
<dbReference type="eggNOG" id="COG1028">
    <property type="taxonomic scope" value="Bacteria"/>
</dbReference>
<comment type="similarity">
    <text evidence="1 3">Belongs to the short-chain dehydrogenases/reductases (SDR) family.</text>
</comment>
<evidence type="ECO:0000313" key="4">
    <source>
        <dbReference type="EMBL" id="ABB28891.1"/>
    </source>
</evidence>
<sequence length="274" mass="29911">MLTLHQKVAIITGSTRGIGKAIAQEFVRQGARVVITSSSPQNVEAACKEFPAGSVHGIACNVTSPADMERLVRESVAHFGQLDCFINNAGISDPFTNITESDPEAWGRVIDTNLKGTYNGCRAALIYFLTNNKQGKIINMAGSGTDKGSNTPWISAYGSTKAAIARFTYAIAAEYRHTNISIMLLHPGLVRTGMVSTEHPTPELERQLRTFNTILDIFAQPPTVAASLAVKMASPWSDGKNGIYLSALSSLRKKKLLISYPFRKLFKKIDRQTY</sequence>
<keyword evidence="2 4" id="KW-0560">Oxidoreductase</keyword>
<dbReference type="GO" id="GO:0004316">
    <property type="term" value="F:3-oxoacyl-[acyl-carrier-protein] reductase (NADPH) activity"/>
    <property type="evidence" value="ECO:0007669"/>
    <property type="project" value="UniProtKB-EC"/>
</dbReference>
<dbReference type="PRINTS" id="PR00081">
    <property type="entry name" value="GDHRDH"/>
</dbReference>
<protein>
    <submittedName>
        <fullName evidence="4">Oxidoreductase, short-chain dehydrogenase/reductase family</fullName>
        <ecNumber evidence="4">1.1.1.100</ecNumber>
    </submittedName>
</protein>
<dbReference type="OrthoDB" id="9803333at2"/>
<reference evidence="4" key="1">
    <citation type="submission" date="2005-08" db="EMBL/GenBank/DDBJ databases">
        <title>Complete sequence of Chlorobium chlorochromatii CaD3.</title>
        <authorList>
            <person name="Copeland A."/>
            <person name="Lucas S."/>
            <person name="Lapidus A."/>
            <person name="Barry K."/>
            <person name="Detter J.C."/>
            <person name="Glavina T."/>
            <person name="Hammon N."/>
            <person name="Israni S."/>
            <person name="Pitluck S."/>
            <person name="Bryant D."/>
            <person name="Schmutz J."/>
            <person name="Larimer F."/>
            <person name="Land M."/>
            <person name="Kyrpides N."/>
            <person name="Ivanova N."/>
            <person name="Richardson P."/>
        </authorList>
    </citation>
    <scope>NUCLEOTIDE SEQUENCE [LARGE SCALE GENOMIC DNA]</scope>
    <source>
        <strain evidence="4">CaD3</strain>
    </source>
</reference>
<dbReference type="KEGG" id="cch:Cag_1639"/>
<dbReference type="InterPro" id="IPR002347">
    <property type="entry name" value="SDR_fam"/>
</dbReference>
<evidence type="ECO:0000256" key="2">
    <source>
        <dbReference type="ARBA" id="ARBA00023002"/>
    </source>
</evidence>
<evidence type="ECO:0000256" key="1">
    <source>
        <dbReference type="ARBA" id="ARBA00006484"/>
    </source>
</evidence>
<dbReference type="PANTHER" id="PTHR42760:SF37">
    <property type="entry name" value="CLAVALDEHYDE DEHYDROGENASE"/>
    <property type="match status" value="1"/>
</dbReference>
<dbReference type="AlphaFoldDB" id="Q3AQ34"/>
<organism evidence="4">
    <name type="scientific">Chlorobium chlorochromatii (strain CaD3)</name>
    <dbReference type="NCBI Taxonomy" id="340177"/>
    <lineage>
        <taxon>Bacteria</taxon>
        <taxon>Pseudomonadati</taxon>
        <taxon>Chlorobiota</taxon>
        <taxon>Chlorobiia</taxon>
        <taxon>Chlorobiales</taxon>
        <taxon>Chlorobiaceae</taxon>
        <taxon>Chlorobium/Pelodictyon group</taxon>
        <taxon>Chlorobium</taxon>
    </lineage>
</organism>
<dbReference type="HOGENOM" id="CLU_010194_2_10_10"/>
<accession>Q3AQ34</accession>
<dbReference type="EC" id="1.1.1.100" evidence="4"/>
<dbReference type="PANTHER" id="PTHR42760">
    <property type="entry name" value="SHORT-CHAIN DEHYDROGENASES/REDUCTASES FAMILY MEMBER"/>
    <property type="match status" value="1"/>
</dbReference>
<dbReference type="Pfam" id="PF00106">
    <property type="entry name" value="adh_short"/>
    <property type="match status" value="1"/>
</dbReference>
<dbReference type="EMBL" id="CP000108">
    <property type="protein sequence ID" value="ABB28891.1"/>
    <property type="molecule type" value="Genomic_DNA"/>
</dbReference>